<keyword evidence="5" id="KW-1185">Reference proteome</keyword>
<dbReference type="Pfam" id="PF20772">
    <property type="entry name" value="TACO1_YebC_N"/>
    <property type="match status" value="1"/>
</dbReference>
<dbReference type="InterPro" id="IPR017856">
    <property type="entry name" value="Integrase-like_N"/>
</dbReference>
<dbReference type="Pfam" id="PF01709">
    <property type="entry name" value="Transcrip_reg"/>
    <property type="match status" value="1"/>
</dbReference>
<evidence type="ECO:0000256" key="1">
    <source>
        <dbReference type="ARBA" id="ARBA00008724"/>
    </source>
</evidence>
<dbReference type="HAMAP" id="MF_00693">
    <property type="entry name" value="Transcrip_reg_TACO1"/>
    <property type="match status" value="1"/>
</dbReference>
<evidence type="ECO:0000259" key="3">
    <source>
        <dbReference type="Pfam" id="PF20772"/>
    </source>
</evidence>
<accession>A0A2V0NSL5</accession>
<dbReference type="InterPro" id="IPR049083">
    <property type="entry name" value="TACO1_YebC_N"/>
</dbReference>
<dbReference type="NCBIfam" id="NF009044">
    <property type="entry name" value="PRK12378.1"/>
    <property type="match status" value="1"/>
</dbReference>
<dbReference type="STRING" id="307507.A0A2V0NSL5"/>
<reference evidence="4 5" key="1">
    <citation type="journal article" date="2018" name="Sci. Rep.">
        <title>Raphidocelis subcapitata (=Pseudokirchneriella subcapitata) provides an insight into genome evolution and environmental adaptations in the Sphaeropleales.</title>
        <authorList>
            <person name="Suzuki S."/>
            <person name="Yamaguchi H."/>
            <person name="Nakajima N."/>
            <person name="Kawachi M."/>
        </authorList>
    </citation>
    <scope>NUCLEOTIDE SEQUENCE [LARGE SCALE GENOMIC DNA]</scope>
    <source>
        <strain evidence="4 5">NIES-35</strain>
    </source>
</reference>
<evidence type="ECO:0000313" key="4">
    <source>
        <dbReference type="EMBL" id="GBF90319.1"/>
    </source>
</evidence>
<dbReference type="PANTHER" id="PTHR12532">
    <property type="entry name" value="TRANSLATIONAL ACTIVATOR OF CYTOCHROME C OXIDASE 1"/>
    <property type="match status" value="1"/>
</dbReference>
<evidence type="ECO:0000313" key="5">
    <source>
        <dbReference type="Proteomes" id="UP000247498"/>
    </source>
</evidence>
<gene>
    <name evidence="4" type="ORF">Rsub_02425</name>
</gene>
<dbReference type="InterPro" id="IPR048300">
    <property type="entry name" value="TACO1_YebC-like_2nd/3rd_dom"/>
</dbReference>
<dbReference type="FunCoup" id="A0A2V0NSL5">
    <property type="interactions" value="929"/>
</dbReference>
<feature type="domain" description="TACO1/YebC-like second and third" evidence="2">
    <location>
        <begin position="137"/>
        <end position="299"/>
    </location>
</feature>
<dbReference type="InterPro" id="IPR029072">
    <property type="entry name" value="YebC-like"/>
</dbReference>
<comment type="caution">
    <text evidence="4">The sequence shown here is derived from an EMBL/GenBank/DDBJ whole genome shotgun (WGS) entry which is preliminary data.</text>
</comment>
<dbReference type="InterPro" id="IPR026564">
    <property type="entry name" value="Transcrip_reg_TACO1-like_dom3"/>
</dbReference>
<dbReference type="Gene3D" id="3.30.70.980">
    <property type="match status" value="2"/>
</dbReference>
<dbReference type="InterPro" id="IPR002876">
    <property type="entry name" value="Transcrip_reg_TACO1-like"/>
</dbReference>
<dbReference type="SUPFAM" id="SSF75625">
    <property type="entry name" value="YebC-like"/>
    <property type="match status" value="1"/>
</dbReference>
<dbReference type="Gene3D" id="1.10.10.200">
    <property type="match status" value="1"/>
</dbReference>
<dbReference type="NCBIfam" id="TIGR01033">
    <property type="entry name" value="YebC/PmpR family DNA-binding transcriptional regulator"/>
    <property type="match status" value="1"/>
</dbReference>
<dbReference type="EMBL" id="BDRX01000016">
    <property type="protein sequence ID" value="GBF90319.1"/>
    <property type="molecule type" value="Genomic_DNA"/>
</dbReference>
<feature type="domain" description="TACO1/YebC-like N-terminal" evidence="3">
    <location>
        <begin position="62"/>
        <end position="131"/>
    </location>
</feature>
<protein>
    <submittedName>
        <fullName evidence="4">Transcriptional regulatory protein</fullName>
    </submittedName>
</protein>
<dbReference type="OrthoDB" id="2017544at2759"/>
<dbReference type="PANTHER" id="PTHR12532:SF0">
    <property type="entry name" value="TRANSLATIONAL ACTIVATOR OF CYTOCHROME C OXIDASE 1"/>
    <property type="match status" value="1"/>
</dbReference>
<dbReference type="InParanoid" id="A0A2V0NSL5"/>
<name>A0A2V0NSL5_9CHLO</name>
<evidence type="ECO:0000259" key="2">
    <source>
        <dbReference type="Pfam" id="PF01709"/>
    </source>
</evidence>
<organism evidence="4 5">
    <name type="scientific">Raphidocelis subcapitata</name>
    <dbReference type="NCBI Taxonomy" id="307507"/>
    <lineage>
        <taxon>Eukaryota</taxon>
        <taxon>Viridiplantae</taxon>
        <taxon>Chlorophyta</taxon>
        <taxon>core chlorophytes</taxon>
        <taxon>Chlorophyceae</taxon>
        <taxon>CS clade</taxon>
        <taxon>Sphaeropleales</taxon>
        <taxon>Selenastraceae</taxon>
        <taxon>Raphidocelis</taxon>
    </lineage>
</organism>
<dbReference type="AlphaFoldDB" id="A0A2V0NSL5"/>
<proteinExistence type="inferred from homology"/>
<dbReference type="Proteomes" id="UP000247498">
    <property type="component" value="Unassembled WGS sequence"/>
</dbReference>
<sequence length="304" mass="31903">MMAMLRAAATSVATGRATGLGAGGSGASPFLGAARAAPLVLAAPVAPARPYRYTPPVQMGRRSAKIALRKGKADAKKSKVYGRIGKKIIQIVKAGGADPATNSKLSDLLKQARELGVPRDILDRNMKKASDSKQADYAECVYEAYGPGGTGFIVECLTDNVNRSASDVKAAMTKGGAKPAEPGSVMFNFQRQGLIVVEGTDEEAVFEAAMEAGADDIQPLTDDDGNPTTSYKVYTAVEDFGSATAKLRELGFSVNGEASELVFKAGAEVEVDDEAFAKCEALYDRLMELDDVDAVYTNAEGLAN</sequence>
<comment type="similarity">
    <text evidence="1">Belongs to the TACO1 family.</text>
</comment>
<dbReference type="GO" id="GO:0009507">
    <property type="term" value="C:chloroplast"/>
    <property type="evidence" value="ECO:0007669"/>
    <property type="project" value="TreeGrafter"/>
</dbReference>